<dbReference type="InterPro" id="IPR011760">
    <property type="entry name" value="PsdUridine_synth_TruD_insert"/>
</dbReference>
<evidence type="ECO:0000256" key="4">
    <source>
        <dbReference type="SAM" id="MobiDB-lite"/>
    </source>
</evidence>
<dbReference type="Gene3D" id="3.30.2350.20">
    <property type="entry name" value="TruD, catalytic domain"/>
    <property type="match status" value="2"/>
</dbReference>
<comment type="similarity">
    <text evidence="1">Belongs to the pseudouridine synthase TruD family.</text>
</comment>
<dbReference type="GO" id="GO:0003723">
    <property type="term" value="F:RNA binding"/>
    <property type="evidence" value="ECO:0007669"/>
    <property type="project" value="InterPro"/>
</dbReference>
<dbReference type="EMBL" id="CAUJNA010000005">
    <property type="protein sequence ID" value="CAJ1370255.1"/>
    <property type="molecule type" value="Genomic_DNA"/>
</dbReference>
<evidence type="ECO:0000259" key="5">
    <source>
        <dbReference type="PROSITE" id="PS50984"/>
    </source>
</evidence>
<dbReference type="GO" id="GO:0008033">
    <property type="term" value="P:tRNA processing"/>
    <property type="evidence" value="ECO:0007669"/>
    <property type="project" value="UniProtKB-KW"/>
</dbReference>
<comment type="caution">
    <text evidence="6">The sequence shown here is derived from an EMBL/GenBank/DDBJ whole genome shotgun (WGS) entry which is preliminary data.</text>
</comment>
<name>A0AA36HKJ3_9DINO</name>
<reference evidence="6" key="1">
    <citation type="submission" date="2023-08" db="EMBL/GenBank/DDBJ databases">
        <authorList>
            <person name="Chen Y."/>
            <person name="Shah S."/>
            <person name="Dougan E. K."/>
            <person name="Thang M."/>
            <person name="Chan C."/>
        </authorList>
    </citation>
    <scope>NUCLEOTIDE SEQUENCE</scope>
</reference>
<dbReference type="InterPro" id="IPR020103">
    <property type="entry name" value="PsdUridine_synth_cat_dom_sf"/>
</dbReference>
<dbReference type="PROSITE" id="PS50984">
    <property type="entry name" value="TRUD"/>
    <property type="match status" value="1"/>
</dbReference>
<evidence type="ECO:0000256" key="3">
    <source>
        <dbReference type="ARBA" id="ARBA00023235"/>
    </source>
</evidence>
<feature type="region of interest" description="Disordered" evidence="4">
    <location>
        <begin position="177"/>
        <end position="235"/>
    </location>
</feature>
<dbReference type="Pfam" id="PF01142">
    <property type="entry name" value="TruD"/>
    <property type="match status" value="2"/>
</dbReference>
<feature type="region of interest" description="Disordered" evidence="4">
    <location>
        <begin position="705"/>
        <end position="733"/>
    </location>
</feature>
<proteinExistence type="inferred from homology"/>
<evidence type="ECO:0000313" key="7">
    <source>
        <dbReference type="Proteomes" id="UP001178507"/>
    </source>
</evidence>
<gene>
    <name evidence="6" type="ORF">EVOR1521_LOCUS870</name>
</gene>
<keyword evidence="2" id="KW-0819">tRNA processing</keyword>
<dbReference type="InterPro" id="IPR042214">
    <property type="entry name" value="TruD_catalytic"/>
</dbReference>
<dbReference type="PANTHER" id="PTHR13326:SF21">
    <property type="entry name" value="PSEUDOURIDYLATE SYNTHASE PUS7L"/>
    <property type="match status" value="1"/>
</dbReference>
<protein>
    <recommendedName>
        <fullName evidence="5">TRUD domain-containing protein</fullName>
    </recommendedName>
</protein>
<dbReference type="PROSITE" id="PS01268">
    <property type="entry name" value="UPF0024"/>
    <property type="match status" value="1"/>
</dbReference>
<feature type="compositionally biased region" description="Basic residues" evidence="4">
    <location>
        <begin position="196"/>
        <end position="213"/>
    </location>
</feature>
<dbReference type="InterPro" id="IPR001656">
    <property type="entry name" value="PsdUridine_synth_TruD"/>
</dbReference>
<keyword evidence="3" id="KW-0413">Isomerase</keyword>
<sequence length="768" mass="83442">MPHALEEEVGITEYLSPEVQGFSGNFKERWQDFHVYEVDQGGVELHLSELITPGAVAAELKKNAEERREARSALGASFTFEPDAAAELDAALGQGNAQELQSFLQKQTVAEASSDAGEGAAEAPAFVDFSSAEIDGKEARKKAHAAILKHFGSFLNTETVELPEGARMLRIWMREAERKAKAPTPGSQAQTSGGKGKGKGKAKSKAKGKGGKGKGKDKQQDGQEKVESAFGTLRREGWPKDRPDYLYFRLYKENCNTGEAVSSIARCVGRSVKQFSFAGTKDKRAVTVQAICAHRLPADQLRRTVLHRLWDKRLRISDLEYRGERLRLGQLRGNRFKVVLRNIPPQADTDASAACVPEDGPEHCTLGQAFSAVKGGFLNYFGLQRFGTREVKTHQVGAAIIAGKWEEAVNLILGVYEGKAKRAAQESGGDRPSKLRRTDAGCVDAGQEATHGKVQQSTTDALTIFLETGDAQKALDVMPRSQHLERCLLGARARGLPFAEALRQLPHQAVSLYAHAAQSFIWNSVLSRRIREFGRHPVVGDLVFASPNAEAFDGDTCEISDVMVKDSSNAPDEDADLSEEDVRKLPAVLGCLALAPQNQGPRVPRRALQNEEEAAAVTLADVVLPLPGSEVVFPSNLTGVYEELSQRLLGLSISDFSNCSIVQLSGSYRALAVSPKDLTWRAVPSESRSSSSVLQTDVALLLAEREPQQVPQRHHAGDPGQSGEGAEGGENEHHAERGNVLAFDCVLPPSAYLTMLLRELMKSSTSHQ</sequence>
<evidence type="ECO:0000313" key="6">
    <source>
        <dbReference type="EMBL" id="CAJ1370255.1"/>
    </source>
</evidence>
<feature type="domain" description="TRUD" evidence="5">
    <location>
        <begin position="376"/>
        <end position="674"/>
    </location>
</feature>
<organism evidence="6 7">
    <name type="scientific">Effrenium voratum</name>
    <dbReference type="NCBI Taxonomy" id="2562239"/>
    <lineage>
        <taxon>Eukaryota</taxon>
        <taxon>Sar</taxon>
        <taxon>Alveolata</taxon>
        <taxon>Dinophyceae</taxon>
        <taxon>Suessiales</taxon>
        <taxon>Symbiodiniaceae</taxon>
        <taxon>Effrenium</taxon>
    </lineage>
</organism>
<dbReference type="AlphaFoldDB" id="A0AA36HKJ3"/>
<dbReference type="GO" id="GO:0009982">
    <property type="term" value="F:pseudouridine synthase activity"/>
    <property type="evidence" value="ECO:0007669"/>
    <property type="project" value="InterPro"/>
</dbReference>
<dbReference type="SUPFAM" id="SSF55120">
    <property type="entry name" value="Pseudouridine synthase"/>
    <property type="match status" value="1"/>
</dbReference>
<dbReference type="GO" id="GO:0001522">
    <property type="term" value="P:pseudouridine synthesis"/>
    <property type="evidence" value="ECO:0007669"/>
    <property type="project" value="InterPro"/>
</dbReference>
<dbReference type="CDD" id="cd02576">
    <property type="entry name" value="PseudoU_synth_ScPUS7"/>
    <property type="match status" value="1"/>
</dbReference>
<dbReference type="GO" id="GO:0005634">
    <property type="term" value="C:nucleus"/>
    <property type="evidence" value="ECO:0007669"/>
    <property type="project" value="TreeGrafter"/>
</dbReference>
<feature type="compositionally biased region" description="Basic and acidic residues" evidence="4">
    <location>
        <begin position="214"/>
        <end position="235"/>
    </location>
</feature>
<evidence type="ECO:0000256" key="1">
    <source>
        <dbReference type="ARBA" id="ARBA00007953"/>
    </source>
</evidence>
<accession>A0AA36HKJ3</accession>
<dbReference type="PANTHER" id="PTHR13326">
    <property type="entry name" value="TRNA PSEUDOURIDINE SYNTHASE D"/>
    <property type="match status" value="1"/>
</dbReference>
<dbReference type="InterPro" id="IPR020119">
    <property type="entry name" value="PsdUridine_synth_TruD_CS"/>
</dbReference>
<dbReference type="PIRSF" id="PIRSF037016">
    <property type="entry name" value="Pseudouridin_synth_euk_prd"/>
    <property type="match status" value="1"/>
</dbReference>
<keyword evidence="7" id="KW-1185">Reference proteome</keyword>
<evidence type="ECO:0000256" key="2">
    <source>
        <dbReference type="ARBA" id="ARBA00022694"/>
    </source>
</evidence>
<dbReference type="Proteomes" id="UP001178507">
    <property type="component" value="Unassembled WGS sequence"/>
</dbReference>